<keyword evidence="2" id="KW-1185">Reference proteome</keyword>
<evidence type="ECO:0000313" key="1">
    <source>
        <dbReference type="EMBL" id="CAK9069941.1"/>
    </source>
</evidence>
<sequence length="120" mass="13721">MARQLLNPEIDLIKQAVLLAVDKLRGKPLDALRGIQEALEQLGGDNAQQREYAQWIVRLAIEAFRKRLREVDDLHELDKCAAMLERCAEADAHLRQSMPVALCFEALFDHFARIERNAIT</sequence>
<protein>
    <submittedName>
        <fullName evidence="1">DNA polymerase-3 subunit delta</fullName>
    </submittedName>
</protein>
<comment type="caution">
    <text evidence="1">The sequence shown here is derived from an EMBL/GenBank/DDBJ whole genome shotgun (WGS) entry which is preliminary data.</text>
</comment>
<accession>A0ABP0P1N2</accession>
<reference evidence="1 2" key="1">
    <citation type="submission" date="2024-02" db="EMBL/GenBank/DDBJ databases">
        <authorList>
            <person name="Chen Y."/>
            <person name="Shah S."/>
            <person name="Dougan E. K."/>
            <person name="Thang M."/>
            <person name="Chan C."/>
        </authorList>
    </citation>
    <scope>NUCLEOTIDE SEQUENCE [LARGE SCALE GENOMIC DNA]</scope>
</reference>
<dbReference type="Proteomes" id="UP001642464">
    <property type="component" value="Unassembled WGS sequence"/>
</dbReference>
<proteinExistence type="predicted"/>
<organism evidence="1 2">
    <name type="scientific">Durusdinium trenchii</name>
    <dbReference type="NCBI Taxonomy" id="1381693"/>
    <lineage>
        <taxon>Eukaryota</taxon>
        <taxon>Sar</taxon>
        <taxon>Alveolata</taxon>
        <taxon>Dinophyceae</taxon>
        <taxon>Suessiales</taxon>
        <taxon>Symbiodiniaceae</taxon>
        <taxon>Durusdinium</taxon>
    </lineage>
</organism>
<evidence type="ECO:0000313" key="2">
    <source>
        <dbReference type="Proteomes" id="UP001642464"/>
    </source>
</evidence>
<name>A0ABP0P1N2_9DINO</name>
<gene>
    <name evidence="1" type="ORF">SCF082_LOCUS34922</name>
</gene>
<dbReference type="EMBL" id="CAXAMM010032582">
    <property type="protein sequence ID" value="CAK9069941.1"/>
    <property type="molecule type" value="Genomic_DNA"/>
</dbReference>
<feature type="non-terminal residue" evidence="1">
    <location>
        <position position="120"/>
    </location>
</feature>